<evidence type="ECO:0000256" key="4">
    <source>
        <dbReference type="SAM" id="SignalP"/>
    </source>
</evidence>
<feature type="signal peptide" evidence="4">
    <location>
        <begin position="1"/>
        <end position="16"/>
    </location>
</feature>
<proteinExistence type="inferred from homology"/>
<dbReference type="RefSeq" id="WP_058460983.1">
    <property type="nucleotide sequence ID" value="NZ_CAAAIY010000038.1"/>
</dbReference>
<accession>A0A0W0R9U2</accession>
<dbReference type="PATRIC" id="fig|447.4.peg.3717"/>
<dbReference type="OrthoDB" id="9800417at2"/>
<evidence type="ECO:0000256" key="2">
    <source>
        <dbReference type="ARBA" id="ARBA00022722"/>
    </source>
</evidence>
<protein>
    <submittedName>
        <fullName evidence="5">Putative endonuclease-1</fullName>
        <ecNumber evidence="5">3.1.21.-</ecNumber>
    </submittedName>
</protein>
<dbReference type="STRING" id="447.Lboz_3473"/>
<feature type="chain" id="PRO_5006910673" evidence="4">
    <location>
        <begin position="17"/>
        <end position="241"/>
    </location>
</feature>
<evidence type="ECO:0000256" key="1">
    <source>
        <dbReference type="ARBA" id="ARBA00006429"/>
    </source>
</evidence>
<dbReference type="PANTHER" id="PTHR33607">
    <property type="entry name" value="ENDONUCLEASE-1"/>
    <property type="match status" value="1"/>
</dbReference>
<keyword evidence="6" id="KW-1185">Reference proteome</keyword>
<dbReference type="SUPFAM" id="SSF54060">
    <property type="entry name" value="His-Me finger endonucleases"/>
    <property type="match status" value="1"/>
</dbReference>
<dbReference type="AlphaFoldDB" id="A0A0W0R9U2"/>
<dbReference type="InterPro" id="IPR007346">
    <property type="entry name" value="Endonuclease-I"/>
</dbReference>
<dbReference type="EMBL" id="LNXU01000057">
    <property type="protein sequence ID" value="KTC67830.1"/>
    <property type="molecule type" value="Genomic_DNA"/>
</dbReference>
<keyword evidence="3 5" id="KW-0378">Hydrolase</keyword>
<keyword evidence="2" id="KW-0540">Nuclease</keyword>
<name>A0A0W0R9U2_LEGBO</name>
<evidence type="ECO:0000313" key="6">
    <source>
        <dbReference type="Proteomes" id="UP000054695"/>
    </source>
</evidence>
<sequence length="241" mass="28343">MLRFLLLLCCISLSYAQSPGSFSQSKKIAAQLFQKHPQTIYCQCSYEDKEVNLSSCGMQAADSIKRAHRIEWEHIMAAEHFGQQFACWRELMCEDKHGKPYKGRRCCEKIDEQFRHVEAELYNLWPEVWVVNQARSNYRFSVLPEQPDYLGCTMKIDKKLRRAEPPDSAKGVVERAYLFMAEYYRLSLSSSQRQLFMVWNKTFPPSSWEKQWALHVAAIEGYENPYILNWQENVSQKMASR</sequence>
<gene>
    <name evidence="5" type="ORF">Lboz_3473</name>
</gene>
<dbReference type="Proteomes" id="UP000054695">
    <property type="component" value="Unassembled WGS sequence"/>
</dbReference>
<reference evidence="5 6" key="1">
    <citation type="submission" date="2015-11" db="EMBL/GenBank/DDBJ databases">
        <title>Genomic analysis of 38 Legionella species identifies large and diverse effector repertoires.</title>
        <authorList>
            <person name="Burstein D."/>
            <person name="Amaro F."/>
            <person name="Zusman T."/>
            <person name="Lifshitz Z."/>
            <person name="Cohen O."/>
            <person name="Gilbert J.A."/>
            <person name="Pupko T."/>
            <person name="Shuman H.A."/>
            <person name="Segal G."/>
        </authorList>
    </citation>
    <scope>NUCLEOTIDE SEQUENCE [LARGE SCALE GENOMIC DNA]</scope>
    <source>
        <strain evidence="5 6">WIGA</strain>
    </source>
</reference>
<comment type="caution">
    <text evidence="5">The sequence shown here is derived from an EMBL/GenBank/DDBJ whole genome shotgun (WGS) entry which is preliminary data.</text>
</comment>
<dbReference type="InterPro" id="IPR044925">
    <property type="entry name" value="His-Me_finger_sf"/>
</dbReference>
<evidence type="ECO:0000313" key="5">
    <source>
        <dbReference type="EMBL" id="KTC67830.1"/>
    </source>
</evidence>
<comment type="similarity">
    <text evidence="1">Belongs to the EndA/NucM nuclease family.</text>
</comment>
<dbReference type="GO" id="GO:0004519">
    <property type="term" value="F:endonuclease activity"/>
    <property type="evidence" value="ECO:0007669"/>
    <property type="project" value="UniProtKB-KW"/>
</dbReference>
<keyword evidence="5" id="KW-0255">Endonuclease</keyword>
<keyword evidence="4" id="KW-0732">Signal</keyword>
<dbReference type="GO" id="GO:0016787">
    <property type="term" value="F:hydrolase activity"/>
    <property type="evidence" value="ECO:0007669"/>
    <property type="project" value="UniProtKB-KW"/>
</dbReference>
<organism evidence="5 6">
    <name type="scientific">Legionella bozemanae</name>
    <name type="common">Fluoribacter bozemanae</name>
    <dbReference type="NCBI Taxonomy" id="447"/>
    <lineage>
        <taxon>Bacteria</taxon>
        <taxon>Pseudomonadati</taxon>
        <taxon>Pseudomonadota</taxon>
        <taxon>Gammaproteobacteria</taxon>
        <taxon>Legionellales</taxon>
        <taxon>Legionellaceae</taxon>
        <taxon>Legionella</taxon>
    </lineage>
</organism>
<dbReference type="EC" id="3.1.21.-" evidence="5"/>
<evidence type="ECO:0000256" key="3">
    <source>
        <dbReference type="ARBA" id="ARBA00022801"/>
    </source>
</evidence>
<dbReference type="Pfam" id="PF04231">
    <property type="entry name" value="Endonuclease_1"/>
    <property type="match status" value="1"/>
</dbReference>
<dbReference type="PANTHER" id="PTHR33607:SF2">
    <property type="entry name" value="ENDONUCLEASE-1"/>
    <property type="match status" value="1"/>
</dbReference>